<keyword evidence="3" id="KW-1185">Reference proteome</keyword>
<dbReference type="AlphaFoldDB" id="A0A2T1E0X1"/>
<dbReference type="PANTHER" id="PTHR38011">
    <property type="entry name" value="DIHYDROFOLATE REDUCTASE FAMILY PROTEIN (AFU_ORTHOLOGUE AFUA_8G06820)"/>
    <property type="match status" value="1"/>
</dbReference>
<dbReference type="Proteomes" id="UP000239576">
    <property type="component" value="Unassembled WGS sequence"/>
</dbReference>
<dbReference type="InterPro" id="IPR024072">
    <property type="entry name" value="DHFR-like_dom_sf"/>
</dbReference>
<feature type="domain" description="Bacterial bifunctional deaminase-reductase C-terminal" evidence="1">
    <location>
        <begin position="3"/>
        <end position="184"/>
    </location>
</feature>
<dbReference type="SUPFAM" id="SSF53597">
    <property type="entry name" value="Dihydrofolate reductase-like"/>
    <property type="match status" value="1"/>
</dbReference>
<evidence type="ECO:0000313" key="3">
    <source>
        <dbReference type="Proteomes" id="UP000239576"/>
    </source>
</evidence>
<name>A0A2T1E0X1_9CYAN</name>
<dbReference type="Gene3D" id="3.40.430.10">
    <property type="entry name" value="Dihydrofolate Reductase, subunit A"/>
    <property type="match status" value="1"/>
</dbReference>
<comment type="caution">
    <text evidence="2">The sequence shown here is derived from an EMBL/GenBank/DDBJ whole genome shotgun (WGS) entry which is preliminary data.</text>
</comment>
<dbReference type="Pfam" id="PF01872">
    <property type="entry name" value="RibD_C"/>
    <property type="match status" value="1"/>
</dbReference>
<reference evidence="3" key="1">
    <citation type="submission" date="2018-02" db="EMBL/GenBank/DDBJ databases">
        <authorList>
            <person name="Moore K."/>
            <person name="Momper L."/>
        </authorList>
    </citation>
    <scope>NUCLEOTIDE SEQUENCE [LARGE SCALE GENOMIC DNA]</scope>
    <source>
        <strain evidence="3">ULC18</strain>
    </source>
</reference>
<sequence length="189" mass="21615">MRKLKLQMNITVDSFVARPNGELDWMKLEDWDDEVNNCVNELIDSSDIIVMGRKMTDEFVNYWIKAVENPESSEYEFAKKMVDTPKVVFTKTLDESPWANTVLAKGDIGEEVNRLKNQTGKDILVYGGADFVSSLIKENLIDEYNFFIIPTAIGRGMTLFGKLEDKSLSLKLNRSQSYNCGIVFNTYLK</sequence>
<proteinExistence type="predicted"/>
<protein>
    <submittedName>
        <fullName evidence="2">Deaminase</fullName>
    </submittedName>
</protein>
<dbReference type="PANTHER" id="PTHR38011:SF11">
    <property type="entry name" value="2,5-DIAMINO-6-RIBOSYLAMINO-4(3H)-PYRIMIDINONE 5'-PHOSPHATE REDUCTASE"/>
    <property type="match status" value="1"/>
</dbReference>
<accession>A0A2T1E0X1</accession>
<dbReference type="EMBL" id="PVWK01000110">
    <property type="protein sequence ID" value="PSB26264.1"/>
    <property type="molecule type" value="Genomic_DNA"/>
</dbReference>
<dbReference type="GO" id="GO:0008703">
    <property type="term" value="F:5-amino-6-(5-phosphoribosylamino)uracil reductase activity"/>
    <property type="evidence" value="ECO:0007669"/>
    <property type="project" value="InterPro"/>
</dbReference>
<evidence type="ECO:0000313" key="2">
    <source>
        <dbReference type="EMBL" id="PSB26264.1"/>
    </source>
</evidence>
<dbReference type="RefSeq" id="WP_106258105.1">
    <property type="nucleotide sequence ID" value="NZ_CAWNSW010000044.1"/>
</dbReference>
<organism evidence="2 3">
    <name type="scientific">Stenomitos frigidus ULC18</name>
    <dbReference type="NCBI Taxonomy" id="2107698"/>
    <lineage>
        <taxon>Bacteria</taxon>
        <taxon>Bacillati</taxon>
        <taxon>Cyanobacteriota</taxon>
        <taxon>Cyanophyceae</taxon>
        <taxon>Leptolyngbyales</taxon>
        <taxon>Leptolyngbyaceae</taxon>
        <taxon>Stenomitos</taxon>
    </lineage>
</organism>
<dbReference type="InterPro" id="IPR002734">
    <property type="entry name" value="RibDG_C"/>
</dbReference>
<dbReference type="OrthoDB" id="195113at2"/>
<gene>
    <name evidence="2" type="ORF">C7B82_20315</name>
</gene>
<dbReference type="GO" id="GO:0009231">
    <property type="term" value="P:riboflavin biosynthetic process"/>
    <property type="evidence" value="ECO:0007669"/>
    <property type="project" value="InterPro"/>
</dbReference>
<dbReference type="InterPro" id="IPR050765">
    <property type="entry name" value="Riboflavin_Biosynth_HTPR"/>
</dbReference>
<evidence type="ECO:0000259" key="1">
    <source>
        <dbReference type="Pfam" id="PF01872"/>
    </source>
</evidence>
<reference evidence="2 3" key="2">
    <citation type="submission" date="2018-03" db="EMBL/GenBank/DDBJ databases">
        <title>The ancient ancestry and fast evolution of plastids.</title>
        <authorList>
            <person name="Moore K.R."/>
            <person name="Magnabosco C."/>
            <person name="Momper L."/>
            <person name="Gold D.A."/>
            <person name="Bosak T."/>
            <person name="Fournier G.P."/>
        </authorList>
    </citation>
    <scope>NUCLEOTIDE SEQUENCE [LARGE SCALE GENOMIC DNA]</scope>
    <source>
        <strain evidence="2 3">ULC18</strain>
    </source>
</reference>